<proteinExistence type="predicted"/>
<evidence type="ECO:0000313" key="3">
    <source>
        <dbReference type="Proteomes" id="UP000058114"/>
    </source>
</evidence>
<gene>
    <name evidence="2" type="ORF">WL1483_1285</name>
</gene>
<dbReference type="PATRIC" id="fig|652.5.peg.1573"/>
<organism evidence="2 3">
    <name type="scientific">Aeromonas schubertii</name>
    <dbReference type="NCBI Taxonomy" id="652"/>
    <lineage>
        <taxon>Bacteria</taxon>
        <taxon>Pseudomonadati</taxon>
        <taxon>Pseudomonadota</taxon>
        <taxon>Gammaproteobacteria</taxon>
        <taxon>Aeromonadales</taxon>
        <taxon>Aeromonadaceae</taxon>
        <taxon>Aeromonas</taxon>
    </lineage>
</organism>
<protein>
    <submittedName>
        <fullName evidence="2">ABC-type transporter periplasmic binding protein</fullName>
    </submittedName>
</protein>
<dbReference type="Gene3D" id="3.40.190.10">
    <property type="entry name" value="Periplasmic binding protein-like II"/>
    <property type="match status" value="2"/>
</dbReference>
<dbReference type="Proteomes" id="UP000058114">
    <property type="component" value="Chromosome"/>
</dbReference>
<dbReference type="AlphaFoldDB" id="A0A0S2SGD6"/>
<sequence length="240" mass="27430">MMARALITLLLMLLANPAPAETLKVGVSFAIPPYVIRETDSGIELSLLREALAGAPYTLSFHYLPLRQTFALMEQGKLDAIINVKPGMLQKGYLSAPVITFYNRIFTLAPHRLNRLEELAGLHVAAFPKAREILGPEFDHAATLSQSYQEQPRQEHQVRQLFEGRAQAIVLERRIFEYYRRHFAKEAPTVYDPQRVIENPLFAPTVYHFAFREPTMRDHFDAGLRRLHTSGRYLVLTEGQ</sequence>
<evidence type="ECO:0000256" key="1">
    <source>
        <dbReference type="SAM" id="SignalP"/>
    </source>
</evidence>
<dbReference type="SUPFAM" id="SSF53850">
    <property type="entry name" value="Periplasmic binding protein-like II"/>
    <property type="match status" value="1"/>
</dbReference>
<accession>A0A0S2SGD6</accession>
<feature type="signal peptide" evidence="1">
    <location>
        <begin position="1"/>
        <end position="20"/>
    </location>
</feature>
<evidence type="ECO:0000313" key="2">
    <source>
        <dbReference type="EMBL" id="ALP40704.1"/>
    </source>
</evidence>
<reference evidence="2 3" key="2">
    <citation type="journal article" date="2016" name="Genome Announc.">
        <title>Complete Genome Sequence of the Highly Virulent Aeromonas schubertii Strain WL1483, Isolated from Diseased Snakehead Fish (Channa argus) in China.</title>
        <authorList>
            <person name="Liu L."/>
            <person name="Li N."/>
            <person name="Zhang D."/>
            <person name="Fu X."/>
            <person name="Shi C."/>
            <person name="Lin Q."/>
            <person name="Hao G."/>
        </authorList>
    </citation>
    <scope>NUCLEOTIDE SEQUENCE [LARGE SCALE GENOMIC DNA]</scope>
    <source>
        <strain evidence="2 3">WL1483</strain>
    </source>
</reference>
<feature type="chain" id="PRO_5006604375" evidence="1">
    <location>
        <begin position="21"/>
        <end position="240"/>
    </location>
</feature>
<reference evidence="3" key="1">
    <citation type="submission" date="2015-10" db="EMBL/GenBank/DDBJ databases">
        <title>Complete Genome Sequence of Aeromonas schubertii strain WL1483.</title>
        <authorList>
            <person name="Liu L."/>
        </authorList>
    </citation>
    <scope>NUCLEOTIDE SEQUENCE [LARGE SCALE GENOMIC DNA]</scope>
    <source>
        <strain evidence="3">WL1483</strain>
    </source>
</reference>
<dbReference type="KEGG" id="asr:WL1483_1285"/>
<dbReference type="EMBL" id="CP013067">
    <property type="protein sequence ID" value="ALP40704.1"/>
    <property type="molecule type" value="Genomic_DNA"/>
</dbReference>
<keyword evidence="1" id="KW-0732">Signal</keyword>
<name>A0A0S2SGD6_9GAMM</name>